<dbReference type="GO" id="GO:0003677">
    <property type="term" value="F:DNA binding"/>
    <property type="evidence" value="ECO:0007669"/>
    <property type="project" value="InterPro"/>
</dbReference>
<keyword evidence="6" id="KW-1185">Reference proteome</keyword>
<dbReference type="EMBL" id="KV423972">
    <property type="protein sequence ID" value="KZT56769.1"/>
    <property type="molecule type" value="Genomic_DNA"/>
</dbReference>
<protein>
    <recommendedName>
        <fullName evidence="4">Zn(2)-C6 fungal-type domain-containing protein</fullName>
    </recommendedName>
</protein>
<proteinExistence type="predicted"/>
<dbReference type="PROSITE" id="PS50048">
    <property type="entry name" value="ZN2_CY6_FUNGAL_2"/>
    <property type="match status" value="1"/>
</dbReference>
<dbReference type="SMART" id="SM00066">
    <property type="entry name" value="GAL4"/>
    <property type="match status" value="1"/>
</dbReference>
<feature type="region of interest" description="Disordered" evidence="3">
    <location>
        <begin position="1"/>
        <end position="28"/>
    </location>
</feature>
<evidence type="ECO:0000256" key="2">
    <source>
        <dbReference type="ARBA" id="ARBA00023242"/>
    </source>
</evidence>
<dbReference type="PROSITE" id="PS00463">
    <property type="entry name" value="ZN2_CY6_FUNGAL_1"/>
    <property type="match status" value="1"/>
</dbReference>
<evidence type="ECO:0000313" key="5">
    <source>
        <dbReference type="EMBL" id="KZT56769.1"/>
    </source>
</evidence>
<dbReference type="GO" id="GO:0008270">
    <property type="term" value="F:zinc ion binding"/>
    <property type="evidence" value="ECO:0007669"/>
    <property type="project" value="InterPro"/>
</dbReference>
<dbReference type="SMART" id="SM00906">
    <property type="entry name" value="Fungal_trans"/>
    <property type="match status" value="1"/>
</dbReference>
<dbReference type="InterPro" id="IPR001138">
    <property type="entry name" value="Zn2Cys6_DnaBD"/>
</dbReference>
<dbReference type="GO" id="GO:0006351">
    <property type="term" value="P:DNA-templated transcription"/>
    <property type="evidence" value="ECO:0007669"/>
    <property type="project" value="InterPro"/>
</dbReference>
<gene>
    <name evidence="5" type="ORF">CALCODRAFT_301133</name>
</gene>
<evidence type="ECO:0000259" key="4">
    <source>
        <dbReference type="PROSITE" id="PS50048"/>
    </source>
</evidence>
<dbReference type="Proteomes" id="UP000076842">
    <property type="component" value="Unassembled WGS sequence"/>
</dbReference>
<dbReference type="InterPro" id="IPR050987">
    <property type="entry name" value="AtrR-like"/>
</dbReference>
<dbReference type="InterPro" id="IPR036864">
    <property type="entry name" value="Zn2-C6_fun-type_DNA-bd_sf"/>
</dbReference>
<keyword evidence="2" id="KW-0539">Nucleus</keyword>
<name>A0A165FHU2_9BASI</name>
<feature type="region of interest" description="Disordered" evidence="3">
    <location>
        <begin position="96"/>
        <end position="131"/>
    </location>
</feature>
<dbReference type="InParanoid" id="A0A165FHU2"/>
<dbReference type="FunCoup" id="A0A165FHU2">
    <property type="interactions" value="24"/>
</dbReference>
<evidence type="ECO:0000256" key="3">
    <source>
        <dbReference type="SAM" id="MobiDB-lite"/>
    </source>
</evidence>
<accession>A0A165FHU2</accession>
<dbReference type="AlphaFoldDB" id="A0A165FHU2"/>
<feature type="compositionally biased region" description="Low complexity" evidence="3">
    <location>
        <begin position="1"/>
        <end position="17"/>
    </location>
</feature>
<dbReference type="Pfam" id="PF00172">
    <property type="entry name" value="Zn_clus"/>
    <property type="match status" value="1"/>
</dbReference>
<keyword evidence="1" id="KW-0479">Metal-binding</keyword>
<dbReference type="SUPFAM" id="SSF57701">
    <property type="entry name" value="Zn2/Cys6 DNA-binding domain"/>
    <property type="match status" value="1"/>
</dbReference>
<dbReference type="Pfam" id="PF04082">
    <property type="entry name" value="Fungal_trans"/>
    <property type="match status" value="1"/>
</dbReference>
<dbReference type="OrthoDB" id="4456959at2759"/>
<evidence type="ECO:0000256" key="1">
    <source>
        <dbReference type="ARBA" id="ARBA00022723"/>
    </source>
</evidence>
<dbReference type="GO" id="GO:0000981">
    <property type="term" value="F:DNA-binding transcription factor activity, RNA polymerase II-specific"/>
    <property type="evidence" value="ECO:0007669"/>
    <property type="project" value="InterPro"/>
</dbReference>
<evidence type="ECO:0000313" key="6">
    <source>
        <dbReference type="Proteomes" id="UP000076842"/>
    </source>
</evidence>
<dbReference type="Gene3D" id="4.10.240.10">
    <property type="entry name" value="Zn(2)-C6 fungal-type DNA-binding domain"/>
    <property type="match status" value="1"/>
</dbReference>
<dbReference type="PANTHER" id="PTHR46910:SF38">
    <property type="entry name" value="ZN(2)-C6 FUNGAL-TYPE DOMAIN-CONTAINING PROTEIN"/>
    <property type="match status" value="1"/>
</dbReference>
<organism evidence="5 6">
    <name type="scientific">Calocera cornea HHB12733</name>
    <dbReference type="NCBI Taxonomy" id="1353952"/>
    <lineage>
        <taxon>Eukaryota</taxon>
        <taxon>Fungi</taxon>
        <taxon>Dikarya</taxon>
        <taxon>Basidiomycota</taxon>
        <taxon>Agaricomycotina</taxon>
        <taxon>Dacrymycetes</taxon>
        <taxon>Dacrymycetales</taxon>
        <taxon>Dacrymycetaceae</taxon>
        <taxon>Calocera</taxon>
    </lineage>
</organism>
<feature type="region of interest" description="Disordered" evidence="3">
    <location>
        <begin position="792"/>
        <end position="818"/>
    </location>
</feature>
<dbReference type="InterPro" id="IPR007219">
    <property type="entry name" value="XnlR_reg_dom"/>
</dbReference>
<dbReference type="CDD" id="cd12148">
    <property type="entry name" value="fungal_TF_MHR"/>
    <property type="match status" value="1"/>
</dbReference>
<dbReference type="CDD" id="cd14686">
    <property type="entry name" value="bZIP"/>
    <property type="match status" value="1"/>
</dbReference>
<dbReference type="PANTHER" id="PTHR46910">
    <property type="entry name" value="TRANSCRIPTION FACTOR PDR1"/>
    <property type="match status" value="1"/>
</dbReference>
<feature type="domain" description="Zn(2)-C6 fungal-type" evidence="4">
    <location>
        <begin position="27"/>
        <end position="59"/>
    </location>
</feature>
<sequence length="818" mass="92499">MSDSSPAQGQAGASSSSRVHPAKRQKACDACHRRKIRCNGEEGGEPCPYCVKNGYECTYHHQPNKWPPSKAYVDGLEQRVAALERRVDYLKRELAKARSTPGRATPFDSSDEESGDEWTPRREEDEDEDTQAALRALTDGYEDLWLGNPTGMRVSQEPRMFHGQSSHFQVVNQHLAEMGSKSLDKGRFFQLRVRPEFRMIDPDIFDHADMAFQPPDWPEPDLALALINAFFDRWNNVLPLLHRPTFMRQYQDPAMRLDNTWVAVAFGVFAIAAKYIDDPRALGPGDGKGHYFDAGIKYWNEMKRIGSPLYAPPSLFRLQALILFTYFLSGQPLFPSAGWALVGLGLRYVQDAGMHLKKEWLKRAKAHPFEYEMRKRVFWVLYMMERTMALEMDRSFCMPEEDYEVDLLLELDDAALDLLQQGQTNPTGFSHGVAAYNTRIRLLRFASEKRDSLYALRHIPSGHPSLHEREASYLHAVRQRLQNVKNNIHKDLIYKPEQPNNERFLYSAMVHIQYHWVELILYRPFFSKAKRTSHSDFPILAISTTASHDIVNCLDKLRTKNLIRGRIHEASLAGFVAGSVILMNMWEEKNLNGMKEVDMCLAALQALEDRWQFPGLLYDALKNFSLVMQKTIIGHCPHSEWKPPNPRRLPCDGKIKDGCPDGKFCNDALPSNLSTSVVTPVVTPMNGVVSNAPTMDTAVDFGLASNAAAFPDIFLGTEQDPFAQPFSAGQTGSFFSTATSIPMAPPQANQPMFGEDGWLNDLNFGGHGFMDPQFNEWLNSMLLATQEAFPMDGATDTSSAADEHSSWLTSMRLDQPPS</sequence>
<reference evidence="5 6" key="1">
    <citation type="journal article" date="2016" name="Mol. Biol. Evol.">
        <title>Comparative Genomics of Early-Diverging Mushroom-Forming Fungi Provides Insights into the Origins of Lignocellulose Decay Capabilities.</title>
        <authorList>
            <person name="Nagy L.G."/>
            <person name="Riley R."/>
            <person name="Tritt A."/>
            <person name="Adam C."/>
            <person name="Daum C."/>
            <person name="Floudas D."/>
            <person name="Sun H."/>
            <person name="Yadav J.S."/>
            <person name="Pangilinan J."/>
            <person name="Larsson K.H."/>
            <person name="Matsuura K."/>
            <person name="Barry K."/>
            <person name="Labutti K."/>
            <person name="Kuo R."/>
            <person name="Ohm R.A."/>
            <person name="Bhattacharya S.S."/>
            <person name="Shirouzu T."/>
            <person name="Yoshinaga Y."/>
            <person name="Martin F.M."/>
            <person name="Grigoriev I.V."/>
            <person name="Hibbett D.S."/>
        </authorList>
    </citation>
    <scope>NUCLEOTIDE SEQUENCE [LARGE SCALE GENOMIC DNA]</scope>
    <source>
        <strain evidence="5 6">HHB12733</strain>
    </source>
</reference>
<dbReference type="STRING" id="1353952.A0A165FHU2"/>
<dbReference type="CDD" id="cd00067">
    <property type="entry name" value="GAL4"/>
    <property type="match status" value="1"/>
</dbReference>